<name>A0A822Y6H2_NELNU</name>
<dbReference type="EMBL" id="DUZY01000002">
    <property type="protein sequence ID" value="DAD27623.1"/>
    <property type="molecule type" value="Genomic_DNA"/>
</dbReference>
<dbReference type="Proteomes" id="UP000607653">
    <property type="component" value="Unassembled WGS sequence"/>
</dbReference>
<accession>A0A822Y6H2</accession>
<reference evidence="1 2" key="1">
    <citation type="journal article" date="2020" name="Mol. Biol. Evol.">
        <title>Distinct Expression and Methylation Patterns for Genes with Different Fates following a Single Whole-Genome Duplication in Flowering Plants.</title>
        <authorList>
            <person name="Shi T."/>
            <person name="Rahmani R.S."/>
            <person name="Gugger P.F."/>
            <person name="Wang M."/>
            <person name="Li H."/>
            <person name="Zhang Y."/>
            <person name="Li Z."/>
            <person name="Wang Q."/>
            <person name="Van de Peer Y."/>
            <person name="Marchal K."/>
            <person name="Chen J."/>
        </authorList>
    </citation>
    <scope>NUCLEOTIDE SEQUENCE [LARGE SCALE GENOMIC DNA]</scope>
    <source>
        <tissue evidence="1">Leaf</tissue>
    </source>
</reference>
<gene>
    <name evidence="1" type="ORF">HUJ06_029091</name>
</gene>
<dbReference type="AlphaFoldDB" id="A0A822Y6H2"/>
<comment type="caution">
    <text evidence="1">The sequence shown here is derived from an EMBL/GenBank/DDBJ whole genome shotgun (WGS) entry which is preliminary data.</text>
</comment>
<keyword evidence="2" id="KW-1185">Reference proteome</keyword>
<sequence>MSSLCSFRSATPISATGIRKTNLNIFFRKETRKGRTEGNVREERCKL</sequence>
<proteinExistence type="predicted"/>
<evidence type="ECO:0000313" key="1">
    <source>
        <dbReference type="EMBL" id="DAD27623.1"/>
    </source>
</evidence>
<organism evidence="1 2">
    <name type="scientific">Nelumbo nucifera</name>
    <name type="common">Sacred lotus</name>
    <dbReference type="NCBI Taxonomy" id="4432"/>
    <lineage>
        <taxon>Eukaryota</taxon>
        <taxon>Viridiplantae</taxon>
        <taxon>Streptophyta</taxon>
        <taxon>Embryophyta</taxon>
        <taxon>Tracheophyta</taxon>
        <taxon>Spermatophyta</taxon>
        <taxon>Magnoliopsida</taxon>
        <taxon>Proteales</taxon>
        <taxon>Nelumbonaceae</taxon>
        <taxon>Nelumbo</taxon>
    </lineage>
</organism>
<evidence type="ECO:0000313" key="2">
    <source>
        <dbReference type="Proteomes" id="UP000607653"/>
    </source>
</evidence>
<protein>
    <submittedName>
        <fullName evidence="1">Uncharacterized protein</fullName>
    </submittedName>
</protein>